<proteinExistence type="predicted"/>
<protein>
    <submittedName>
        <fullName evidence="1">Uncharacterized protein</fullName>
    </submittedName>
</protein>
<name>A0A2J7TIZ7_METSI</name>
<dbReference type="EMBL" id="PDZR01000005">
    <property type="protein sequence ID" value="PNG26707.1"/>
    <property type="molecule type" value="Genomic_DNA"/>
</dbReference>
<evidence type="ECO:0000313" key="1">
    <source>
        <dbReference type="EMBL" id="PNG26707.1"/>
    </source>
</evidence>
<comment type="caution">
    <text evidence="1">The sequence shown here is derived from an EMBL/GenBank/DDBJ whole genome shotgun (WGS) entry which is preliminary data.</text>
</comment>
<sequence length="72" mass="7985">MPAVLSKRRAFRPLSLRFFAGKRLFVTNWLALAHYGAACASRAAQRGKSRAPAERGQPALLREFRLADSLDA</sequence>
<evidence type="ECO:0000313" key="2">
    <source>
        <dbReference type="Proteomes" id="UP000236286"/>
    </source>
</evidence>
<organism evidence="1 2">
    <name type="scientific">Methylocella silvestris</name>
    <dbReference type="NCBI Taxonomy" id="199596"/>
    <lineage>
        <taxon>Bacteria</taxon>
        <taxon>Pseudomonadati</taxon>
        <taxon>Pseudomonadota</taxon>
        <taxon>Alphaproteobacteria</taxon>
        <taxon>Hyphomicrobiales</taxon>
        <taxon>Beijerinckiaceae</taxon>
        <taxon>Methylocella</taxon>
    </lineage>
</organism>
<accession>A0A2J7TIZ7</accession>
<dbReference type="Proteomes" id="UP000236286">
    <property type="component" value="Unassembled WGS sequence"/>
</dbReference>
<gene>
    <name evidence="1" type="ORF">CR492_06860</name>
</gene>
<reference evidence="1 2" key="1">
    <citation type="submission" date="2017-10" db="EMBL/GenBank/DDBJ databases">
        <title>Genome announcement of Methylocella silvestris TVC from permafrost.</title>
        <authorList>
            <person name="Wang J."/>
            <person name="Geng K."/>
            <person name="Ul-Haque F."/>
            <person name="Crombie A.T."/>
            <person name="Street L.E."/>
            <person name="Wookey P.A."/>
            <person name="Murrell J.C."/>
            <person name="Pratscher J."/>
        </authorList>
    </citation>
    <scope>NUCLEOTIDE SEQUENCE [LARGE SCALE GENOMIC DNA]</scope>
    <source>
        <strain evidence="1 2">TVC</strain>
    </source>
</reference>
<dbReference type="AlphaFoldDB" id="A0A2J7TIZ7"/>